<dbReference type="EMBL" id="JAOCDR010000002">
    <property type="protein sequence ID" value="MDH0655007.1"/>
    <property type="molecule type" value="Genomic_DNA"/>
</dbReference>
<accession>A0A2W5R9G6</accession>
<name>A0A2W5R9G6_ACIJO</name>
<feature type="transmembrane region" description="Helical" evidence="1">
    <location>
        <begin position="56"/>
        <end position="81"/>
    </location>
</feature>
<organism evidence="3 4">
    <name type="scientific">Acinetobacter johnsonii</name>
    <dbReference type="NCBI Taxonomy" id="40214"/>
    <lineage>
        <taxon>Bacteria</taxon>
        <taxon>Pseudomonadati</taxon>
        <taxon>Pseudomonadota</taxon>
        <taxon>Gammaproteobacteria</taxon>
        <taxon>Moraxellales</taxon>
        <taxon>Moraxellaceae</taxon>
        <taxon>Acinetobacter</taxon>
    </lineage>
</organism>
<gene>
    <name evidence="3" type="ORF">DI542_13140</name>
    <name evidence="2" type="ORF">N5D11_02545</name>
</gene>
<dbReference type="RefSeq" id="WP_005400976.1">
    <property type="nucleotide sequence ID" value="NZ_JAOCDR010000002.1"/>
</dbReference>
<feature type="transmembrane region" description="Helical" evidence="1">
    <location>
        <begin position="102"/>
        <end position="123"/>
    </location>
</feature>
<evidence type="ECO:0000256" key="1">
    <source>
        <dbReference type="SAM" id="Phobius"/>
    </source>
</evidence>
<sequence>MAFQIRQISIVLLTVMFLPALLMMFLAPQPEMHWQHAVWHFITQELNIKTGISGPFPFYTVALTAYFSVFSTIWAVVLFWMIWQEERENIPRIAQFKFWDGLIIGILFIGLIYFSFSMMQWHFSKHDMTVGLGRNGYLFQNLYQYKLGIIFGELFFSFLLIFSQLAIFISGYGAYDFMREKLRYGQ</sequence>
<dbReference type="EMBL" id="QFQJ01000078">
    <property type="protein sequence ID" value="PZQ86848.1"/>
    <property type="molecule type" value="Genomic_DNA"/>
</dbReference>
<keyword evidence="1" id="KW-0812">Transmembrane</keyword>
<evidence type="ECO:0000313" key="2">
    <source>
        <dbReference type="EMBL" id="MDH0655007.1"/>
    </source>
</evidence>
<feature type="transmembrane region" description="Helical" evidence="1">
    <location>
        <begin position="143"/>
        <end position="175"/>
    </location>
</feature>
<reference evidence="3 4" key="1">
    <citation type="submission" date="2017-11" db="EMBL/GenBank/DDBJ databases">
        <title>Infants hospitalized years apart are colonized by the same room-sourced microbial strains.</title>
        <authorList>
            <person name="Brooks B."/>
            <person name="Olm M.R."/>
            <person name="Firek B.A."/>
            <person name="Baker R."/>
            <person name="Thomas B.C."/>
            <person name="Morowitz M.J."/>
            <person name="Banfield J.F."/>
        </authorList>
    </citation>
    <scope>NUCLEOTIDE SEQUENCE [LARGE SCALE GENOMIC DNA]</scope>
    <source>
        <strain evidence="3">S2_003_000_R3_20</strain>
    </source>
</reference>
<reference evidence="2" key="2">
    <citation type="submission" date="2022-09" db="EMBL/GenBank/DDBJ databases">
        <title>Intensive care unit water sources are persistently colonized with multi-drug resistant bacteria and are the site of extensive horizontal gene transfer of antibiotic resistance genes.</title>
        <authorList>
            <person name="Diorio-Toth L."/>
        </authorList>
    </citation>
    <scope>NUCLEOTIDE SEQUENCE</scope>
    <source>
        <strain evidence="2">GD03851</strain>
    </source>
</reference>
<keyword evidence="1" id="KW-0472">Membrane</keyword>
<dbReference type="Proteomes" id="UP000249282">
    <property type="component" value="Unassembled WGS sequence"/>
</dbReference>
<dbReference type="AlphaFoldDB" id="A0A2W5R9G6"/>
<evidence type="ECO:0000313" key="3">
    <source>
        <dbReference type="EMBL" id="PZQ86848.1"/>
    </source>
</evidence>
<dbReference type="Proteomes" id="UP001161099">
    <property type="component" value="Unassembled WGS sequence"/>
</dbReference>
<proteinExistence type="predicted"/>
<protein>
    <submittedName>
        <fullName evidence="3">Uncharacterized protein</fullName>
    </submittedName>
</protein>
<feature type="transmembrane region" description="Helical" evidence="1">
    <location>
        <begin position="7"/>
        <end position="27"/>
    </location>
</feature>
<comment type="caution">
    <text evidence="3">The sequence shown here is derived from an EMBL/GenBank/DDBJ whole genome shotgun (WGS) entry which is preliminary data.</text>
</comment>
<evidence type="ECO:0000313" key="4">
    <source>
        <dbReference type="Proteomes" id="UP000249282"/>
    </source>
</evidence>
<keyword evidence="1" id="KW-1133">Transmembrane helix</keyword>